<sequence>MFVGVIGNAAVIYIYSFVLKNTTVHYFITVLAVFDFICSLLGFPLEIIEFYNPMEYPSNGLCKWQRFLTFCCSIGSIFVLLLISIERYRKVCRPQSYQLNLQHAKYFTIGACLFSVLFATPMTIFSQNKLIQLKWFGNLTGCDCRLSNSYGILPLFYFIFLLIFATITLATMLILYGLLWQMARMHFLESDSRYQQSLNNTEAGGRSPARRQLSRTNHTVILVTVLFTISFFPTLLLSIFADQLMANMSYREQLIFFMFVRMYILNSSFNPLVYGFCNKRFRNAFVKLFWQILCISPKDKQSSSTETS</sequence>
<dbReference type="CDD" id="cd00637">
    <property type="entry name" value="7tm_classA_rhodopsin-like"/>
    <property type="match status" value="1"/>
</dbReference>
<evidence type="ECO:0000313" key="11">
    <source>
        <dbReference type="EMBL" id="CAE1293224.1"/>
    </source>
</evidence>
<evidence type="ECO:0000256" key="4">
    <source>
        <dbReference type="ARBA" id="ARBA00023040"/>
    </source>
</evidence>
<dbReference type="SMART" id="SM01381">
    <property type="entry name" value="7TM_GPCR_Srsx"/>
    <property type="match status" value="1"/>
</dbReference>
<feature type="transmembrane region" description="Helical" evidence="9">
    <location>
        <begin position="64"/>
        <end position="85"/>
    </location>
</feature>
<evidence type="ECO:0000256" key="7">
    <source>
        <dbReference type="ARBA" id="ARBA00023224"/>
    </source>
</evidence>
<dbReference type="OrthoDB" id="6077868at2759"/>
<evidence type="ECO:0000259" key="10">
    <source>
        <dbReference type="PROSITE" id="PS50262"/>
    </source>
</evidence>
<evidence type="ECO:0000313" key="12">
    <source>
        <dbReference type="Proteomes" id="UP000597762"/>
    </source>
</evidence>
<dbReference type="PANTHER" id="PTHR24243:SF208">
    <property type="entry name" value="PYROKININ-1 RECEPTOR"/>
    <property type="match status" value="1"/>
</dbReference>
<evidence type="ECO:0000256" key="3">
    <source>
        <dbReference type="ARBA" id="ARBA00022989"/>
    </source>
</evidence>
<dbReference type="EMBL" id="CAHIKZ030002877">
    <property type="protein sequence ID" value="CAE1293224.1"/>
    <property type="molecule type" value="Genomic_DNA"/>
</dbReference>
<proteinExistence type="inferred from homology"/>
<dbReference type="PROSITE" id="PS50262">
    <property type="entry name" value="G_PROTEIN_RECEP_F1_2"/>
    <property type="match status" value="1"/>
</dbReference>
<feature type="transmembrane region" description="Helical" evidence="9">
    <location>
        <begin position="220"/>
        <end position="241"/>
    </location>
</feature>
<keyword evidence="7 8" id="KW-0807">Transducer</keyword>
<gene>
    <name evidence="11" type="ORF">SPHA_49700</name>
</gene>
<dbReference type="PRINTS" id="PR00237">
    <property type="entry name" value="GPCRRHODOPSN"/>
</dbReference>
<keyword evidence="3 9" id="KW-1133">Transmembrane helix</keyword>
<reference evidence="11" key="1">
    <citation type="submission" date="2021-01" db="EMBL/GenBank/DDBJ databases">
        <authorList>
            <person name="Li R."/>
            <person name="Bekaert M."/>
        </authorList>
    </citation>
    <scope>NUCLEOTIDE SEQUENCE</scope>
    <source>
        <strain evidence="11">Farmed</strain>
    </source>
</reference>
<name>A0A812DC83_ACAPH</name>
<dbReference type="Proteomes" id="UP000597762">
    <property type="component" value="Unassembled WGS sequence"/>
</dbReference>
<feature type="transmembrane region" description="Helical" evidence="9">
    <location>
        <begin position="24"/>
        <end position="44"/>
    </location>
</feature>
<feature type="domain" description="G-protein coupled receptors family 1 profile" evidence="10">
    <location>
        <begin position="7"/>
        <end position="274"/>
    </location>
</feature>
<keyword evidence="5 9" id="KW-0472">Membrane</keyword>
<dbReference type="Pfam" id="PF00001">
    <property type="entry name" value="7tm_1"/>
    <property type="match status" value="1"/>
</dbReference>
<feature type="transmembrane region" description="Helical" evidence="9">
    <location>
        <begin position="155"/>
        <end position="179"/>
    </location>
</feature>
<dbReference type="AlphaFoldDB" id="A0A812DC83"/>
<evidence type="ECO:0000256" key="8">
    <source>
        <dbReference type="RuleBase" id="RU000688"/>
    </source>
</evidence>
<feature type="transmembrane region" description="Helical" evidence="9">
    <location>
        <begin position="253"/>
        <end position="277"/>
    </location>
</feature>
<evidence type="ECO:0000256" key="6">
    <source>
        <dbReference type="ARBA" id="ARBA00023170"/>
    </source>
</evidence>
<comment type="subcellular location">
    <subcellularLocation>
        <location evidence="1">Membrane</location>
        <topology evidence="1">Multi-pass membrane protein</topology>
    </subcellularLocation>
</comment>
<dbReference type="GO" id="GO:0016020">
    <property type="term" value="C:membrane"/>
    <property type="evidence" value="ECO:0007669"/>
    <property type="project" value="UniProtKB-SubCell"/>
</dbReference>
<feature type="transmembrane region" description="Helical" evidence="9">
    <location>
        <begin position="106"/>
        <end position="125"/>
    </location>
</feature>
<dbReference type="SUPFAM" id="SSF81321">
    <property type="entry name" value="Family A G protein-coupled receptor-like"/>
    <property type="match status" value="1"/>
</dbReference>
<comment type="caution">
    <text evidence="11">The sequence shown here is derived from an EMBL/GenBank/DDBJ whole genome shotgun (WGS) entry which is preliminary data.</text>
</comment>
<evidence type="ECO:0000256" key="5">
    <source>
        <dbReference type="ARBA" id="ARBA00023136"/>
    </source>
</evidence>
<keyword evidence="12" id="KW-1185">Reference proteome</keyword>
<dbReference type="PROSITE" id="PS00237">
    <property type="entry name" value="G_PROTEIN_RECEP_F1_1"/>
    <property type="match status" value="1"/>
</dbReference>
<dbReference type="PANTHER" id="PTHR24243">
    <property type="entry name" value="G-PROTEIN COUPLED RECEPTOR"/>
    <property type="match status" value="1"/>
</dbReference>
<organism evidence="11 12">
    <name type="scientific">Acanthosepion pharaonis</name>
    <name type="common">Pharaoh cuttlefish</name>
    <name type="synonym">Sepia pharaonis</name>
    <dbReference type="NCBI Taxonomy" id="158019"/>
    <lineage>
        <taxon>Eukaryota</taxon>
        <taxon>Metazoa</taxon>
        <taxon>Spiralia</taxon>
        <taxon>Lophotrochozoa</taxon>
        <taxon>Mollusca</taxon>
        <taxon>Cephalopoda</taxon>
        <taxon>Coleoidea</taxon>
        <taxon>Decapodiformes</taxon>
        <taxon>Sepiida</taxon>
        <taxon>Sepiina</taxon>
        <taxon>Sepiidae</taxon>
        <taxon>Acanthosepion</taxon>
    </lineage>
</organism>
<dbReference type="InterPro" id="IPR017452">
    <property type="entry name" value="GPCR_Rhodpsn_7TM"/>
</dbReference>
<dbReference type="InterPro" id="IPR000276">
    <property type="entry name" value="GPCR_Rhodpsn"/>
</dbReference>
<evidence type="ECO:0000256" key="2">
    <source>
        <dbReference type="ARBA" id="ARBA00022692"/>
    </source>
</evidence>
<keyword evidence="2 8" id="KW-0812">Transmembrane</keyword>
<dbReference type="GO" id="GO:0004930">
    <property type="term" value="F:G protein-coupled receptor activity"/>
    <property type="evidence" value="ECO:0007669"/>
    <property type="project" value="UniProtKB-KW"/>
</dbReference>
<keyword evidence="4 8" id="KW-0297">G-protein coupled receptor</keyword>
<dbReference type="Gene3D" id="1.20.1070.10">
    <property type="entry name" value="Rhodopsin 7-helix transmembrane proteins"/>
    <property type="match status" value="1"/>
</dbReference>
<evidence type="ECO:0000256" key="9">
    <source>
        <dbReference type="SAM" id="Phobius"/>
    </source>
</evidence>
<accession>A0A812DC83</accession>
<keyword evidence="6 8" id="KW-0675">Receptor</keyword>
<evidence type="ECO:0000256" key="1">
    <source>
        <dbReference type="ARBA" id="ARBA00004141"/>
    </source>
</evidence>
<protein>
    <submittedName>
        <fullName evidence="11">NPY2R</fullName>
    </submittedName>
</protein>
<comment type="similarity">
    <text evidence="8">Belongs to the G-protein coupled receptor 1 family.</text>
</comment>